<sequence length="116" mass="12800">MAEVGGMPVSAVGKQLASKLMKEEIALLWGFQDEVEGLEEKMKDLEAVTHDADDRLRRGEIDGAAVGRWLTKFKSVAYEVEDVLNEFDANELIKKTQSNLRRISPCSTYGAPPTTG</sequence>
<keyword evidence="2" id="KW-0433">Leucine-rich repeat</keyword>
<protein>
    <recommendedName>
        <fullName evidence="7">Disease resistance N-terminal domain-containing protein</fullName>
    </recommendedName>
</protein>
<feature type="coiled-coil region" evidence="6">
    <location>
        <begin position="28"/>
        <end position="55"/>
    </location>
</feature>
<evidence type="ECO:0000256" key="6">
    <source>
        <dbReference type="SAM" id="Coils"/>
    </source>
</evidence>
<evidence type="ECO:0000256" key="1">
    <source>
        <dbReference type="ARBA" id="ARBA00008894"/>
    </source>
</evidence>
<dbReference type="EnsemblPlants" id="AET3Gv21059700.1">
    <property type="protein sequence ID" value="AET3Gv21059700.1"/>
    <property type="gene ID" value="AET3Gv21059700"/>
</dbReference>
<keyword evidence="3" id="KW-0677">Repeat</keyword>
<keyword evidence="6" id="KW-0175">Coiled coil</keyword>
<organism evidence="8 9">
    <name type="scientific">Aegilops tauschii subsp. strangulata</name>
    <name type="common">Goatgrass</name>
    <dbReference type="NCBI Taxonomy" id="200361"/>
    <lineage>
        <taxon>Eukaryota</taxon>
        <taxon>Viridiplantae</taxon>
        <taxon>Streptophyta</taxon>
        <taxon>Embryophyta</taxon>
        <taxon>Tracheophyta</taxon>
        <taxon>Spermatophyta</taxon>
        <taxon>Magnoliopsida</taxon>
        <taxon>Liliopsida</taxon>
        <taxon>Poales</taxon>
        <taxon>Poaceae</taxon>
        <taxon>BOP clade</taxon>
        <taxon>Pooideae</taxon>
        <taxon>Triticodae</taxon>
        <taxon>Triticeae</taxon>
        <taxon>Triticinae</taxon>
        <taxon>Aegilops</taxon>
    </lineage>
</organism>
<dbReference type="EnsemblPlants" id="AET3Gv21059700.6">
    <property type="protein sequence ID" value="AET3Gv21059700.6"/>
    <property type="gene ID" value="AET3Gv21059700"/>
</dbReference>
<evidence type="ECO:0000256" key="3">
    <source>
        <dbReference type="ARBA" id="ARBA00022737"/>
    </source>
</evidence>
<comment type="similarity">
    <text evidence="1">Belongs to the disease resistance NB-LRR family.</text>
</comment>
<dbReference type="InterPro" id="IPR041118">
    <property type="entry name" value="Rx_N"/>
</dbReference>
<evidence type="ECO:0000256" key="5">
    <source>
        <dbReference type="ARBA" id="ARBA00022821"/>
    </source>
</evidence>
<dbReference type="GO" id="GO:0000166">
    <property type="term" value="F:nucleotide binding"/>
    <property type="evidence" value="ECO:0007669"/>
    <property type="project" value="UniProtKB-KW"/>
</dbReference>
<keyword evidence="5" id="KW-0611">Plant defense</keyword>
<keyword evidence="4" id="KW-0547">Nucleotide-binding</keyword>
<reference evidence="8" key="3">
    <citation type="journal article" date="2017" name="Nature">
        <title>Genome sequence of the progenitor of the wheat D genome Aegilops tauschii.</title>
        <authorList>
            <person name="Luo M.C."/>
            <person name="Gu Y.Q."/>
            <person name="Puiu D."/>
            <person name="Wang H."/>
            <person name="Twardziok S.O."/>
            <person name="Deal K.R."/>
            <person name="Huo N."/>
            <person name="Zhu T."/>
            <person name="Wang L."/>
            <person name="Wang Y."/>
            <person name="McGuire P.E."/>
            <person name="Liu S."/>
            <person name="Long H."/>
            <person name="Ramasamy R.K."/>
            <person name="Rodriguez J.C."/>
            <person name="Van S.L."/>
            <person name="Yuan L."/>
            <person name="Wang Z."/>
            <person name="Xia Z."/>
            <person name="Xiao L."/>
            <person name="Anderson O.D."/>
            <person name="Ouyang S."/>
            <person name="Liang Y."/>
            <person name="Zimin A.V."/>
            <person name="Pertea G."/>
            <person name="Qi P."/>
            <person name="Bennetzen J.L."/>
            <person name="Dai X."/>
            <person name="Dawson M.W."/>
            <person name="Muller H.G."/>
            <person name="Kugler K."/>
            <person name="Rivarola-Duarte L."/>
            <person name="Spannagl M."/>
            <person name="Mayer K.F.X."/>
            <person name="Lu F.H."/>
            <person name="Bevan M.W."/>
            <person name="Leroy P."/>
            <person name="Li P."/>
            <person name="You F.M."/>
            <person name="Sun Q."/>
            <person name="Liu Z."/>
            <person name="Lyons E."/>
            <person name="Wicker T."/>
            <person name="Salzberg S.L."/>
            <person name="Devos K.M."/>
            <person name="Dvorak J."/>
        </authorList>
    </citation>
    <scope>NUCLEOTIDE SEQUENCE [LARGE SCALE GENOMIC DNA]</scope>
    <source>
        <strain evidence="8">cv. AL8/78</strain>
    </source>
</reference>
<reference evidence="9" key="2">
    <citation type="journal article" date="2017" name="Nat. Plants">
        <title>The Aegilops tauschii genome reveals multiple impacts of transposons.</title>
        <authorList>
            <person name="Zhao G."/>
            <person name="Zou C."/>
            <person name="Li K."/>
            <person name="Wang K."/>
            <person name="Li T."/>
            <person name="Gao L."/>
            <person name="Zhang X."/>
            <person name="Wang H."/>
            <person name="Yang Z."/>
            <person name="Liu X."/>
            <person name="Jiang W."/>
            <person name="Mao L."/>
            <person name="Kong X."/>
            <person name="Jiao Y."/>
            <person name="Jia J."/>
        </authorList>
    </citation>
    <scope>NUCLEOTIDE SEQUENCE [LARGE SCALE GENOMIC DNA]</scope>
    <source>
        <strain evidence="9">cv. AL8/78</strain>
    </source>
</reference>
<name>A0A453GK76_AEGTS</name>
<evidence type="ECO:0000313" key="8">
    <source>
        <dbReference type="EnsemblPlants" id="AET3Gv21059700.1"/>
    </source>
</evidence>
<accession>A0A453GK76</accession>
<dbReference type="Gramene" id="AET3Gv21059700.6">
    <property type="protein sequence ID" value="AET3Gv21059700.6"/>
    <property type="gene ID" value="AET3Gv21059700"/>
</dbReference>
<dbReference type="Gramene" id="AET3Gv21059700.5">
    <property type="protein sequence ID" value="AET3Gv21059700.5"/>
    <property type="gene ID" value="AET3Gv21059700"/>
</dbReference>
<reference evidence="8" key="5">
    <citation type="journal article" date="2021" name="G3 (Bethesda)">
        <title>Aegilops tauschii genome assembly Aet v5.0 features greater sequence contiguity and improved annotation.</title>
        <authorList>
            <person name="Wang L."/>
            <person name="Zhu T."/>
            <person name="Rodriguez J.C."/>
            <person name="Deal K.R."/>
            <person name="Dubcovsky J."/>
            <person name="McGuire P.E."/>
            <person name="Lux T."/>
            <person name="Spannagl M."/>
            <person name="Mayer K.F.X."/>
            <person name="Baldrich P."/>
            <person name="Meyers B.C."/>
            <person name="Huo N."/>
            <person name="Gu Y.Q."/>
            <person name="Zhou H."/>
            <person name="Devos K.M."/>
            <person name="Bennetzen J.L."/>
            <person name="Unver T."/>
            <person name="Budak H."/>
            <person name="Gulick P.J."/>
            <person name="Galiba G."/>
            <person name="Kalapos B."/>
            <person name="Nelson D.R."/>
            <person name="Li P."/>
            <person name="You F.M."/>
            <person name="Luo M.C."/>
            <person name="Dvorak J."/>
        </authorList>
    </citation>
    <scope>NUCLEOTIDE SEQUENCE [LARGE SCALE GENOMIC DNA]</scope>
    <source>
        <strain evidence="8">cv. AL8/78</strain>
    </source>
</reference>
<dbReference type="Pfam" id="PF18052">
    <property type="entry name" value="Rx_N"/>
    <property type="match status" value="1"/>
</dbReference>
<evidence type="ECO:0000259" key="7">
    <source>
        <dbReference type="Pfam" id="PF18052"/>
    </source>
</evidence>
<proteinExistence type="inferred from homology"/>
<keyword evidence="9" id="KW-1185">Reference proteome</keyword>
<evidence type="ECO:0000313" key="9">
    <source>
        <dbReference type="Proteomes" id="UP000015105"/>
    </source>
</evidence>
<dbReference type="Gramene" id="AET3Gv21059700.1">
    <property type="protein sequence ID" value="AET3Gv21059700.1"/>
    <property type="gene ID" value="AET3Gv21059700"/>
</dbReference>
<reference evidence="9" key="1">
    <citation type="journal article" date="2014" name="Science">
        <title>Ancient hybridizations among the ancestral genomes of bread wheat.</title>
        <authorList>
            <consortium name="International Wheat Genome Sequencing Consortium,"/>
            <person name="Marcussen T."/>
            <person name="Sandve S.R."/>
            <person name="Heier L."/>
            <person name="Spannagl M."/>
            <person name="Pfeifer M."/>
            <person name="Jakobsen K.S."/>
            <person name="Wulff B.B."/>
            <person name="Steuernagel B."/>
            <person name="Mayer K.F."/>
            <person name="Olsen O.A."/>
        </authorList>
    </citation>
    <scope>NUCLEOTIDE SEQUENCE [LARGE SCALE GENOMIC DNA]</scope>
    <source>
        <strain evidence="9">cv. AL8/78</strain>
    </source>
</reference>
<dbReference type="EnsemblPlants" id="AET3Gv21059700.5">
    <property type="protein sequence ID" value="AET3Gv21059700.5"/>
    <property type="gene ID" value="AET3Gv21059700"/>
</dbReference>
<reference evidence="8" key="4">
    <citation type="submission" date="2019-03" db="UniProtKB">
        <authorList>
            <consortium name="EnsemblPlants"/>
        </authorList>
    </citation>
    <scope>IDENTIFICATION</scope>
</reference>
<evidence type="ECO:0000256" key="2">
    <source>
        <dbReference type="ARBA" id="ARBA00022614"/>
    </source>
</evidence>
<dbReference type="Proteomes" id="UP000015105">
    <property type="component" value="Chromosome 3D"/>
</dbReference>
<feature type="domain" description="Disease resistance N-terminal" evidence="7">
    <location>
        <begin position="9"/>
        <end position="98"/>
    </location>
</feature>
<dbReference type="AlphaFoldDB" id="A0A453GK76"/>
<dbReference type="Gene3D" id="1.20.5.4130">
    <property type="match status" value="1"/>
</dbReference>
<dbReference type="GO" id="GO:0006952">
    <property type="term" value="P:defense response"/>
    <property type="evidence" value="ECO:0007669"/>
    <property type="project" value="UniProtKB-KW"/>
</dbReference>
<evidence type="ECO:0000256" key="4">
    <source>
        <dbReference type="ARBA" id="ARBA00022741"/>
    </source>
</evidence>